<gene>
    <name evidence="2" type="ORF">A6E01_20175</name>
</gene>
<keyword evidence="2" id="KW-0614">Plasmid</keyword>
<protein>
    <submittedName>
        <fullName evidence="2">Uncharacterized protein</fullName>
    </submittedName>
</protein>
<dbReference type="EMBL" id="CP016179">
    <property type="protein sequence ID" value="ANO35532.1"/>
    <property type="molecule type" value="Genomic_DNA"/>
</dbReference>
<accession>A0AAN0XZC6</accession>
<geneLocation type="plasmid" evidence="2 3">
    <name>unnamed1</name>
</geneLocation>
<proteinExistence type="predicted"/>
<reference evidence="2 3" key="1">
    <citation type="submission" date="2016-06" db="EMBL/GenBank/DDBJ databases">
        <title>Adaptive Radiation by Waves of Gene Transfer Leads to Fine-Scale Resource Partitioning in Marine Microbes.</title>
        <authorList>
            <person name="Hehemann J.-H."/>
            <person name="Arevalo P."/>
            <person name="Datta M.S."/>
            <person name="Yu X."/>
            <person name="Corzett C."/>
            <person name="Henschel A."/>
            <person name="Preheim S.P."/>
            <person name="Timberlake S."/>
            <person name="Alm E.J."/>
            <person name="Polz M.F."/>
        </authorList>
    </citation>
    <scope>NUCLEOTIDE SEQUENCE [LARGE SCALE GENOMIC DNA]</scope>
    <source>
        <strain evidence="2 3">FF50</strain>
        <plasmid evidence="2 3">unnamed1</plasmid>
    </source>
</reference>
<evidence type="ECO:0000313" key="3">
    <source>
        <dbReference type="Proteomes" id="UP000092018"/>
    </source>
</evidence>
<dbReference type="KEGG" id="vbr:A6E01_20175"/>
<organism evidence="2 3">
    <name type="scientific">Vibrio breoganii</name>
    <dbReference type="NCBI Taxonomy" id="553239"/>
    <lineage>
        <taxon>Bacteria</taxon>
        <taxon>Pseudomonadati</taxon>
        <taxon>Pseudomonadota</taxon>
        <taxon>Gammaproteobacteria</taxon>
        <taxon>Vibrionales</taxon>
        <taxon>Vibrionaceae</taxon>
        <taxon>Vibrio</taxon>
    </lineage>
</organism>
<name>A0AAN0XZC6_9VIBR</name>
<dbReference type="AlphaFoldDB" id="A0AAN0XZC6"/>
<feature type="compositionally biased region" description="Polar residues" evidence="1">
    <location>
        <begin position="78"/>
        <end position="87"/>
    </location>
</feature>
<dbReference type="Proteomes" id="UP000092018">
    <property type="component" value="Plasmid unnamed1"/>
</dbReference>
<feature type="region of interest" description="Disordered" evidence="1">
    <location>
        <begin position="59"/>
        <end position="91"/>
    </location>
</feature>
<dbReference type="RefSeq" id="WP_065211291.1">
    <property type="nucleotide sequence ID" value="NZ_CP016179.1"/>
</dbReference>
<sequence length="117" mass="13192">MCKLTGAKEWVRNEQPSINQIKNVVAKLKPKTKTAPNPQQYIDAMDYLTGVLTSLLKQQKRIEQTETRQPIELPPPRKSSSLSYEQDNSVKKLQGQSKLDVFEQLKGKLGVNLTATP</sequence>
<evidence type="ECO:0000313" key="2">
    <source>
        <dbReference type="EMBL" id="ANO35532.1"/>
    </source>
</evidence>
<evidence type="ECO:0000256" key="1">
    <source>
        <dbReference type="SAM" id="MobiDB-lite"/>
    </source>
</evidence>